<evidence type="ECO:0000313" key="4">
    <source>
        <dbReference type="EMBL" id="MDO7846889.1"/>
    </source>
</evidence>
<dbReference type="SUPFAM" id="SSF49482">
    <property type="entry name" value="Aromatic compound dioxygenase"/>
    <property type="match status" value="1"/>
</dbReference>
<organism evidence="4 5">
    <name type="scientific">Hymenobacter mellowenesis</name>
    <dbReference type="NCBI Taxonomy" id="3063995"/>
    <lineage>
        <taxon>Bacteria</taxon>
        <taxon>Pseudomonadati</taxon>
        <taxon>Bacteroidota</taxon>
        <taxon>Cytophagia</taxon>
        <taxon>Cytophagales</taxon>
        <taxon>Hymenobacteraceae</taxon>
        <taxon>Hymenobacter</taxon>
    </lineage>
</organism>
<feature type="signal peptide" evidence="2">
    <location>
        <begin position="1"/>
        <end position="23"/>
    </location>
</feature>
<dbReference type="EMBL" id="JAUQSX010000005">
    <property type="protein sequence ID" value="MDO7846889.1"/>
    <property type="molecule type" value="Genomic_DNA"/>
</dbReference>
<proteinExistence type="predicted"/>
<sequence length="244" mass="24843">MERKHFLKSLLMGAASAPVLLSACGKDTVSPTSSTSSTSGTTGTTGTSGSGSCTVAPTETEGPFPTKTPASYVRSNITDGKTGYALTITITVNNANASCAALAGALVDIWHCDAEGNYSEYGGTGMQATNYQAVHFLRGRQVTNAAGQVTFTSIFPGWYSGRATHIHVHVYSATGTSLKVTQIAFPEGSGTAVAAVNGYAKGLSGYTSNASDNVFSDGVALELATVTGSTTAGFQLSWALAVPA</sequence>
<keyword evidence="4" id="KW-0223">Dioxygenase</keyword>
<dbReference type="InterPro" id="IPR015889">
    <property type="entry name" value="Intradiol_dOase_core"/>
</dbReference>
<dbReference type="PANTHER" id="PTHR34315:SF1">
    <property type="entry name" value="INTRADIOL RING-CLEAVAGE DIOXYGENASES DOMAIN-CONTAINING PROTEIN-RELATED"/>
    <property type="match status" value="1"/>
</dbReference>
<evidence type="ECO:0000313" key="5">
    <source>
        <dbReference type="Proteomes" id="UP001167796"/>
    </source>
</evidence>
<evidence type="ECO:0000256" key="2">
    <source>
        <dbReference type="SAM" id="SignalP"/>
    </source>
</evidence>
<dbReference type="GO" id="GO:0051213">
    <property type="term" value="F:dioxygenase activity"/>
    <property type="evidence" value="ECO:0007669"/>
    <property type="project" value="UniProtKB-KW"/>
</dbReference>
<accession>A0ABT9AC09</accession>
<dbReference type="PANTHER" id="PTHR34315">
    <property type="match status" value="1"/>
</dbReference>
<keyword evidence="4" id="KW-0560">Oxidoreductase</keyword>
<keyword evidence="2" id="KW-0732">Signal</keyword>
<evidence type="ECO:0000259" key="3">
    <source>
        <dbReference type="Pfam" id="PF00775"/>
    </source>
</evidence>
<feature type="chain" id="PRO_5045802298" evidence="2">
    <location>
        <begin position="24"/>
        <end position="244"/>
    </location>
</feature>
<dbReference type="PROSITE" id="PS51257">
    <property type="entry name" value="PROKAR_LIPOPROTEIN"/>
    <property type="match status" value="1"/>
</dbReference>
<gene>
    <name evidence="4" type="ORF">Q5H92_11015</name>
</gene>
<dbReference type="Gene3D" id="2.60.130.10">
    <property type="entry name" value="Aromatic compound dioxygenase"/>
    <property type="match status" value="1"/>
</dbReference>
<dbReference type="Pfam" id="PF00775">
    <property type="entry name" value="Dioxygenase_C"/>
    <property type="match status" value="1"/>
</dbReference>
<evidence type="ECO:0000256" key="1">
    <source>
        <dbReference type="SAM" id="MobiDB-lite"/>
    </source>
</evidence>
<protein>
    <submittedName>
        <fullName evidence="4">Intradiol ring-cleavage dioxygenase</fullName>
    </submittedName>
</protein>
<dbReference type="Proteomes" id="UP001167796">
    <property type="component" value="Unassembled WGS sequence"/>
</dbReference>
<comment type="caution">
    <text evidence="4">The sequence shown here is derived from an EMBL/GenBank/DDBJ whole genome shotgun (WGS) entry which is preliminary data.</text>
</comment>
<keyword evidence="5" id="KW-1185">Reference proteome</keyword>
<dbReference type="InterPro" id="IPR000627">
    <property type="entry name" value="Intradiol_dOase_C"/>
</dbReference>
<feature type="domain" description="Intradiol ring-cleavage dioxygenases" evidence="3">
    <location>
        <begin position="80"/>
        <end position="170"/>
    </location>
</feature>
<feature type="region of interest" description="Disordered" evidence="1">
    <location>
        <begin position="28"/>
        <end position="69"/>
    </location>
</feature>
<name>A0ABT9AC09_9BACT</name>
<reference evidence="4" key="1">
    <citation type="submission" date="2023-07" db="EMBL/GenBank/DDBJ databases">
        <authorList>
            <person name="Kim M.K."/>
        </authorList>
    </citation>
    <scope>NUCLEOTIDE SEQUENCE</scope>
    <source>
        <strain evidence="4">M29</strain>
    </source>
</reference>
<feature type="compositionally biased region" description="Low complexity" evidence="1">
    <location>
        <begin position="32"/>
        <end position="52"/>
    </location>
</feature>